<dbReference type="Proteomes" id="UP000515146">
    <property type="component" value="Unplaced"/>
</dbReference>
<feature type="region of interest" description="Disordered" evidence="6">
    <location>
        <begin position="165"/>
        <end position="198"/>
    </location>
</feature>
<evidence type="ECO:0000259" key="7">
    <source>
        <dbReference type="PROSITE" id="PS51526"/>
    </source>
</evidence>
<dbReference type="OrthoDB" id="10056949at2759"/>
<comment type="subcellular location">
    <subcellularLocation>
        <location evidence="1">Nucleus</location>
    </subcellularLocation>
</comment>
<dbReference type="Pfam" id="PF25340">
    <property type="entry name" value="BCD_RFX"/>
    <property type="match status" value="1"/>
</dbReference>
<dbReference type="PANTHER" id="PTHR12619">
    <property type="entry name" value="RFX TRANSCRIPTION FACTOR FAMILY"/>
    <property type="match status" value="1"/>
</dbReference>
<evidence type="ECO:0000256" key="5">
    <source>
        <dbReference type="ARBA" id="ARBA00023242"/>
    </source>
</evidence>
<gene>
    <name evidence="9" type="primary">LOC113794401</name>
</gene>
<dbReference type="InterPro" id="IPR036390">
    <property type="entry name" value="WH_DNA-bd_sf"/>
</dbReference>
<dbReference type="GO" id="GO:0000981">
    <property type="term" value="F:DNA-binding transcription factor activity, RNA polymerase II-specific"/>
    <property type="evidence" value="ECO:0007669"/>
    <property type="project" value="TreeGrafter"/>
</dbReference>
<sequence length="954" mass="107768">MVMMMMLMMDKHLNQNTDRTNQNKNNLPPHTSQQQQQQQIHQQLQQPRLSSNNNIKNSSSIAFVPLTLSSSSDSVIPEPIHYSSTSQSQQSYQQQQQQQHHHHHLNQHQHQQQQSTSLVTTTAAEAIITVVAPSSSSSSSSSTSISSSSSSSSIAVVDATLPSILPPSSSSSSSTPILSTSLSSSSLTQQQHPQSTEMISTQPVVTLVSTVNVSVEQQSQSQYITVSSSDQQQQDQHNVTPQQPPTPQQQQQQQQPSQSQTNQLESDVTDNNAAVVAVAEQHTPHTSYEDYNYPNGANSAGPMATYYVTDSYTHSAYYTTSLPDGYVVMDPTVASTATAATANDHPMNQTHHQPTPVQPTQLQQQPSQTISNNGLISHRDTIQILTDEVDYNKSYQQPARISVQPQTVNWLLENYETADGVSLPRSTLYSHYQQHCQVNNMEPVNAASFGKLIRSVFVGLRTRRLGTRGNSKYHYYGIRVKANSPLNDNNNGSVENNTMPPVKRSKLNHISSNNNNNNNNNNNTNNNNVINNNNPKANNNNNINNNNNNVNAINDLQHMATTKESLQSYLGDSRQLLDTVWPQQDNQQQQQQQQQDESQKRSNMFYKSYRIHFDKIINALSELSFQEVENIWLSFWQPPNTSIDNDVEHQLSLQSLRELTKTDMSNWIAQTDYTMYNSILTTLLLPNLLKPIPQILTQQIRNFAKCINKWMLNALQGYSDEFIRMKTAAVSSLSHMLRRYTSLNHLSTAACAVLKNQQQVSQMINDLNKVDFKNVQEQASWVCQCDEEIVHQIESSFKGFLSDQCPYDRWAYWCEEVLNMSLSNHNISTAKQFFFKWEFYSSLVMRDLTLRSAQSFGSFHLIRLLFDEYIFYLVEQRIAKATQTTPLKMLGELASNSRNISTTTSSGISTTRINNTNLCKQTTQYNDNMVGQQQQQQPPQSQQPQQQQQPVIPQ</sequence>
<evidence type="ECO:0000256" key="1">
    <source>
        <dbReference type="ARBA" id="ARBA00004123"/>
    </source>
</evidence>
<evidence type="ECO:0000313" key="9">
    <source>
        <dbReference type="RefSeq" id="XP_027200324.1"/>
    </source>
</evidence>
<feature type="region of interest" description="Disordered" evidence="6">
    <location>
        <begin position="132"/>
        <end position="152"/>
    </location>
</feature>
<evidence type="ECO:0000256" key="6">
    <source>
        <dbReference type="SAM" id="MobiDB-lite"/>
    </source>
</evidence>
<keyword evidence="5" id="KW-0539">Nucleus</keyword>
<dbReference type="PROSITE" id="PS51526">
    <property type="entry name" value="RFX_DBD"/>
    <property type="match status" value="1"/>
</dbReference>
<feature type="domain" description="RFX-type winged-helix" evidence="7">
    <location>
        <begin position="407"/>
        <end position="482"/>
    </location>
</feature>
<reference evidence="9" key="1">
    <citation type="submission" date="2025-08" db="UniProtKB">
        <authorList>
            <consortium name="RefSeq"/>
        </authorList>
    </citation>
    <scope>IDENTIFICATION</scope>
    <source>
        <strain evidence="9">Airmid</strain>
    </source>
</reference>
<protein>
    <submittedName>
        <fullName evidence="9">DNA-binding protein RFX2-like</fullName>
    </submittedName>
</protein>
<dbReference type="FunCoup" id="A0A6P6Y714">
    <property type="interactions" value="1133"/>
</dbReference>
<organism evidence="8 9">
    <name type="scientific">Dermatophagoides pteronyssinus</name>
    <name type="common">European house dust mite</name>
    <dbReference type="NCBI Taxonomy" id="6956"/>
    <lineage>
        <taxon>Eukaryota</taxon>
        <taxon>Metazoa</taxon>
        <taxon>Ecdysozoa</taxon>
        <taxon>Arthropoda</taxon>
        <taxon>Chelicerata</taxon>
        <taxon>Arachnida</taxon>
        <taxon>Acari</taxon>
        <taxon>Acariformes</taxon>
        <taxon>Sarcoptiformes</taxon>
        <taxon>Astigmata</taxon>
        <taxon>Psoroptidia</taxon>
        <taxon>Analgoidea</taxon>
        <taxon>Pyroglyphidae</taxon>
        <taxon>Dermatophagoidinae</taxon>
        <taxon>Dermatophagoides</taxon>
    </lineage>
</organism>
<dbReference type="RefSeq" id="XP_027200324.1">
    <property type="nucleotide sequence ID" value="XM_027344523.1"/>
</dbReference>
<dbReference type="InterPro" id="IPR003150">
    <property type="entry name" value="DNA-bd_RFX"/>
</dbReference>
<feature type="compositionally biased region" description="Low complexity" evidence="6">
    <location>
        <begin position="222"/>
        <end position="236"/>
    </location>
</feature>
<feature type="compositionally biased region" description="Polar residues" evidence="6">
    <location>
        <begin position="484"/>
        <end position="499"/>
    </location>
</feature>
<feature type="region of interest" description="Disordered" evidence="6">
    <location>
        <begin position="222"/>
        <end position="267"/>
    </location>
</feature>
<proteinExistence type="predicted"/>
<feature type="region of interest" description="Disordered" evidence="6">
    <location>
        <begin position="930"/>
        <end position="954"/>
    </location>
</feature>
<keyword evidence="3" id="KW-0238">DNA-binding</keyword>
<dbReference type="AlphaFoldDB" id="A0A6P6Y714"/>
<dbReference type="SUPFAM" id="SSF46785">
    <property type="entry name" value="Winged helix' DNA-binding domain"/>
    <property type="match status" value="1"/>
</dbReference>
<keyword evidence="2" id="KW-0805">Transcription regulation</keyword>
<evidence type="ECO:0000256" key="2">
    <source>
        <dbReference type="ARBA" id="ARBA00023015"/>
    </source>
</evidence>
<feature type="region of interest" description="Disordered" evidence="6">
    <location>
        <begin position="16"/>
        <end position="56"/>
    </location>
</feature>
<feature type="compositionally biased region" description="Low complexity" evidence="6">
    <location>
        <begin position="932"/>
        <end position="954"/>
    </location>
</feature>
<dbReference type="KEGG" id="dpte:113794401"/>
<feature type="compositionally biased region" description="Low complexity" evidence="6">
    <location>
        <begin position="165"/>
        <end position="196"/>
    </location>
</feature>
<dbReference type="FunFam" id="1.10.10.10:FF:000017">
    <property type="entry name" value="transcription factor RFX3 isoform X1"/>
    <property type="match status" value="1"/>
</dbReference>
<feature type="region of interest" description="Disordered" evidence="6">
    <location>
        <begin position="482"/>
        <end position="550"/>
    </location>
</feature>
<keyword evidence="8" id="KW-1185">Reference proteome</keyword>
<dbReference type="GO" id="GO:0000978">
    <property type="term" value="F:RNA polymerase II cis-regulatory region sequence-specific DNA binding"/>
    <property type="evidence" value="ECO:0007669"/>
    <property type="project" value="TreeGrafter"/>
</dbReference>
<feature type="compositionally biased region" description="Low complexity" evidence="6">
    <location>
        <begin position="248"/>
        <end position="261"/>
    </location>
</feature>
<dbReference type="InParanoid" id="A0A6P6Y714"/>
<evidence type="ECO:0000256" key="3">
    <source>
        <dbReference type="ARBA" id="ARBA00023125"/>
    </source>
</evidence>
<evidence type="ECO:0000256" key="4">
    <source>
        <dbReference type="ARBA" id="ARBA00023163"/>
    </source>
</evidence>
<dbReference type="Pfam" id="PF02257">
    <property type="entry name" value="RFX_DNA_binding"/>
    <property type="match status" value="1"/>
</dbReference>
<evidence type="ECO:0000313" key="8">
    <source>
        <dbReference type="Proteomes" id="UP000515146"/>
    </source>
</evidence>
<feature type="compositionally biased region" description="Low complexity" evidence="6">
    <location>
        <begin position="33"/>
        <end position="56"/>
    </location>
</feature>
<dbReference type="Gene3D" id="1.10.10.10">
    <property type="entry name" value="Winged helix-like DNA-binding domain superfamily/Winged helix DNA-binding domain"/>
    <property type="match status" value="1"/>
</dbReference>
<keyword evidence="4" id="KW-0804">Transcription</keyword>
<feature type="compositionally biased region" description="Low complexity" evidence="6">
    <location>
        <begin position="108"/>
        <end position="119"/>
    </location>
</feature>
<dbReference type="PANTHER" id="PTHR12619:SF33">
    <property type="entry name" value="RFX, ISOFORM H"/>
    <property type="match status" value="1"/>
</dbReference>
<feature type="compositionally biased region" description="Low complexity" evidence="6">
    <location>
        <begin position="513"/>
        <end position="550"/>
    </location>
</feature>
<dbReference type="OMA" id="CINKWML"/>
<dbReference type="InterPro" id="IPR057321">
    <property type="entry name" value="RFX1-4/6/8-like_BCD"/>
</dbReference>
<dbReference type="InterPro" id="IPR036388">
    <property type="entry name" value="WH-like_DNA-bd_sf"/>
</dbReference>
<feature type="region of interest" description="Disordered" evidence="6">
    <location>
        <begin position="75"/>
        <end position="119"/>
    </location>
</feature>
<feature type="compositionally biased region" description="Polar residues" evidence="6">
    <location>
        <begin position="16"/>
        <end position="32"/>
    </location>
</feature>
<name>A0A6P6Y714_DERPT</name>
<dbReference type="GO" id="GO:0005634">
    <property type="term" value="C:nucleus"/>
    <property type="evidence" value="ECO:0007669"/>
    <property type="project" value="UniProtKB-SubCell"/>
</dbReference>
<dbReference type="InterPro" id="IPR039779">
    <property type="entry name" value="RFX-like"/>
</dbReference>
<feature type="compositionally biased region" description="Low complexity" evidence="6">
    <location>
        <begin position="81"/>
        <end position="98"/>
    </location>
</feature>
<accession>A0A6P6Y714</accession>